<dbReference type="Proteomes" id="UP001163046">
    <property type="component" value="Unassembled WGS sequence"/>
</dbReference>
<keyword evidence="3" id="KW-1185">Reference proteome</keyword>
<gene>
    <name evidence="2" type="primary">ARMC6_1</name>
    <name evidence="2" type="ORF">OS493_024540</name>
</gene>
<dbReference type="PANTHER" id="PTHR22895:SF0">
    <property type="entry name" value="ARMADILLO REPEAT-CONTAINING PROTEIN 6"/>
    <property type="match status" value="1"/>
</dbReference>
<proteinExistence type="predicted"/>
<dbReference type="Gene3D" id="1.25.10.10">
    <property type="entry name" value="Leucine-rich Repeat Variant"/>
    <property type="match status" value="1"/>
</dbReference>
<dbReference type="EMBL" id="MU825415">
    <property type="protein sequence ID" value="KAJ7390508.1"/>
    <property type="molecule type" value="Genomic_DNA"/>
</dbReference>
<keyword evidence="1" id="KW-0677">Repeat</keyword>
<dbReference type="SMART" id="SM00185">
    <property type="entry name" value="ARM"/>
    <property type="match status" value="3"/>
</dbReference>
<dbReference type="AlphaFoldDB" id="A0A9X0D9F2"/>
<protein>
    <submittedName>
        <fullName evidence="2">Armadillo repeat-containing protein 6</fullName>
    </submittedName>
</protein>
<dbReference type="PANTHER" id="PTHR22895">
    <property type="entry name" value="ARMADILLO REPEAT-CONTAINING PROTEIN 6"/>
    <property type="match status" value="1"/>
</dbReference>
<reference evidence="2" key="1">
    <citation type="submission" date="2023-01" db="EMBL/GenBank/DDBJ databases">
        <title>Genome assembly of the deep-sea coral Lophelia pertusa.</title>
        <authorList>
            <person name="Herrera S."/>
            <person name="Cordes E."/>
        </authorList>
    </citation>
    <scope>NUCLEOTIDE SEQUENCE</scope>
    <source>
        <strain evidence="2">USNM1676648</strain>
        <tissue evidence="2">Polyp</tissue>
    </source>
</reference>
<dbReference type="InterPro" id="IPR011989">
    <property type="entry name" value="ARM-like"/>
</dbReference>
<sequence>MAQPKQITQETFDAVVRENMEEFEMDLHEAVQDAVDQFKTQGVDMSNLITTYVKDADTGDLKHCNPVKDALDKIRTSLQEDETESLLEGLKDLSLECDKSESNRKFAASKDALNLLFSSCNHCYLLKDKTNLAASLDALCSFLHGQGDVADSKMIEFLANCLKELKEEFLVEKIIKAIRVSCIKSESNRQSFVVSGIMPCLVATLKDFRQSPAIIKETCTALRVLTFDDDMSVAFGKAHEHAKLIVAENAVAVILDIMETCKDVEMASELCVTLSRLAVRNEYCKDIVDQGGLKMVLKLLQDHTSSQVSLHLGQSNLVPRVNGLLGQRVVARLDSGGMEF</sequence>
<dbReference type="OrthoDB" id="449062at2759"/>
<dbReference type="SUPFAM" id="SSF48371">
    <property type="entry name" value="ARM repeat"/>
    <property type="match status" value="1"/>
</dbReference>
<evidence type="ECO:0000313" key="2">
    <source>
        <dbReference type="EMBL" id="KAJ7390508.1"/>
    </source>
</evidence>
<dbReference type="InterPro" id="IPR000225">
    <property type="entry name" value="Armadillo"/>
</dbReference>
<name>A0A9X0D9F2_9CNID</name>
<evidence type="ECO:0000256" key="1">
    <source>
        <dbReference type="ARBA" id="ARBA00022737"/>
    </source>
</evidence>
<dbReference type="InterPro" id="IPR016024">
    <property type="entry name" value="ARM-type_fold"/>
</dbReference>
<evidence type="ECO:0000313" key="3">
    <source>
        <dbReference type="Proteomes" id="UP001163046"/>
    </source>
</evidence>
<organism evidence="2 3">
    <name type="scientific">Desmophyllum pertusum</name>
    <dbReference type="NCBI Taxonomy" id="174260"/>
    <lineage>
        <taxon>Eukaryota</taxon>
        <taxon>Metazoa</taxon>
        <taxon>Cnidaria</taxon>
        <taxon>Anthozoa</taxon>
        <taxon>Hexacorallia</taxon>
        <taxon>Scleractinia</taxon>
        <taxon>Caryophylliina</taxon>
        <taxon>Caryophylliidae</taxon>
        <taxon>Desmophyllum</taxon>
    </lineage>
</organism>
<accession>A0A9X0D9F2</accession>
<comment type="caution">
    <text evidence="2">The sequence shown here is derived from an EMBL/GenBank/DDBJ whole genome shotgun (WGS) entry which is preliminary data.</text>
</comment>